<sequence>MSQAVPILLTLDTWVQQHITTVYSAKTADDFATAFDAFISQDVTIKVNGKPMSREQYEALIMGEIKNDDGATVAFNGTVTVLDNTESFRPTEAGTAGVFFKATVLGRIFTLGQRQTSTVTSSLNVVVTTDPSVKEFDNRRVSVLDEVLTDVENPITFPPPPTQSATTA</sequence>
<organism evidence="1 2">
    <name type="scientific">Lentinus brumalis</name>
    <dbReference type="NCBI Taxonomy" id="2498619"/>
    <lineage>
        <taxon>Eukaryota</taxon>
        <taxon>Fungi</taxon>
        <taxon>Dikarya</taxon>
        <taxon>Basidiomycota</taxon>
        <taxon>Agaricomycotina</taxon>
        <taxon>Agaricomycetes</taxon>
        <taxon>Polyporales</taxon>
        <taxon>Polyporaceae</taxon>
        <taxon>Lentinus</taxon>
    </lineage>
</organism>
<reference evidence="1 2" key="1">
    <citation type="journal article" date="2018" name="Biotechnol. Biofuels">
        <title>Integrative visual omics of the white-rot fungus Polyporus brumalis exposes the biotechnological potential of its oxidative enzymes for delignifying raw plant biomass.</title>
        <authorList>
            <person name="Miyauchi S."/>
            <person name="Rancon A."/>
            <person name="Drula E."/>
            <person name="Hage H."/>
            <person name="Chaduli D."/>
            <person name="Favel A."/>
            <person name="Grisel S."/>
            <person name="Henrissat B."/>
            <person name="Herpoel-Gimbert I."/>
            <person name="Ruiz-Duenas F.J."/>
            <person name="Chevret D."/>
            <person name="Hainaut M."/>
            <person name="Lin J."/>
            <person name="Wang M."/>
            <person name="Pangilinan J."/>
            <person name="Lipzen A."/>
            <person name="Lesage-Meessen L."/>
            <person name="Navarro D."/>
            <person name="Riley R."/>
            <person name="Grigoriev I.V."/>
            <person name="Zhou S."/>
            <person name="Raouche S."/>
            <person name="Rosso M.N."/>
        </authorList>
    </citation>
    <scope>NUCLEOTIDE SEQUENCE [LARGE SCALE GENOMIC DNA]</scope>
    <source>
        <strain evidence="1 2">BRFM 1820</strain>
    </source>
</reference>
<dbReference type="OrthoDB" id="3188871at2759"/>
<evidence type="ECO:0000313" key="1">
    <source>
        <dbReference type="EMBL" id="RDX49042.1"/>
    </source>
</evidence>
<evidence type="ECO:0008006" key="3">
    <source>
        <dbReference type="Google" id="ProtNLM"/>
    </source>
</evidence>
<dbReference type="AlphaFoldDB" id="A0A371D947"/>
<proteinExistence type="predicted"/>
<protein>
    <recommendedName>
        <fullName evidence="3">NTF2 domain-containing protein</fullName>
    </recommendedName>
</protein>
<accession>A0A371D947</accession>
<dbReference type="EMBL" id="KZ857408">
    <property type="protein sequence ID" value="RDX49042.1"/>
    <property type="molecule type" value="Genomic_DNA"/>
</dbReference>
<gene>
    <name evidence="1" type="ORF">OH76DRAFT_1418747</name>
</gene>
<keyword evidence="2" id="KW-1185">Reference proteome</keyword>
<evidence type="ECO:0000313" key="2">
    <source>
        <dbReference type="Proteomes" id="UP000256964"/>
    </source>
</evidence>
<dbReference type="Proteomes" id="UP000256964">
    <property type="component" value="Unassembled WGS sequence"/>
</dbReference>
<name>A0A371D947_9APHY</name>